<evidence type="ECO:0000313" key="2">
    <source>
        <dbReference type="Proteomes" id="UP000001307"/>
    </source>
</evidence>
<keyword evidence="2" id="KW-1185">Reference proteome</keyword>
<evidence type="ECO:0000313" key="1">
    <source>
        <dbReference type="EMBL" id="CBY19157.1"/>
    </source>
</evidence>
<organism evidence="1">
    <name type="scientific">Oikopleura dioica</name>
    <name type="common">Tunicate</name>
    <dbReference type="NCBI Taxonomy" id="34765"/>
    <lineage>
        <taxon>Eukaryota</taxon>
        <taxon>Metazoa</taxon>
        <taxon>Chordata</taxon>
        <taxon>Tunicata</taxon>
        <taxon>Appendicularia</taxon>
        <taxon>Copelata</taxon>
        <taxon>Oikopleuridae</taxon>
        <taxon>Oikopleura</taxon>
    </lineage>
</organism>
<dbReference type="AlphaFoldDB" id="E4X8U7"/>
<dbReference type="EMBL" id="FN653030">
    <property type="protein sequence ID" value="CBY19157.1"/>
    <property type="molecule type" value="Genomic_DNA"/>
</dbReference>
<dbReference type="InParanoid" id="E4X8U7"/>
<reference evidence="1" key="1">
    <citation type="journal article" date="2010" name="Science">
        <title>Plasticity of animal genome architecture unmasked by rapid evolution of a pelagic tunicate.</title>
        <authorList>
            <person name="Denoeud F."/>
            <person name="Henriet S."/>
            <person name="Mungpakdee S."/>
            <person name="Aury J.M."/>
            <person name="Da Silva C."/>
            <person name="Brinkmann H."/>
            <person name="Mikhaleva J."/>
            <person name="Olsen L.C."/>
            <person name="Jubin C."/>
            <person name="Canestro C."/>
            <person name="Bouquet J.M."/>
            <person name="Danks G."/>
            <person name="Poulain J."/>
            <person name="Campsteijn C."/>
            <person name="Adamski M."/>
            <person name="Cross I."/>
            <person name="Yadetie F."/>
            <person name="Muffato M."/>
            <person name="Louis A."/>
            <person name="Butcher S."/>
            <person name="Tsagkogeorga G."/>
            <person name="Konrad A."/>
            <person name="Singh S."/>
            <person name="Jensen M.F."/>
            <person name="Cong E.H."/>
            <person name="Eikeseth-Otteraa H."/>
            <person name="Noel B."/>
            <person name="Anthouard V."/>
            <person name="Porcel B.M."/>
            <person name="Kachouri-Lafond R."/>
            <person name="Nishino A."/>
            <person name="Ugolini M."/>
            <person name="Chourrout P."/>
            <person name="Nishida H."/>
            <person name="Aasland R."/>
            <person name="Huzurbazar S."/>
            <person name="Westhof E."/>
            <person name="Delsuc F."/>
            <person name="Lehrach H."/>
            <person name="Reinhardt R."/>
            <person name="Weissenbach J."/>
            <person name="Roy S.W."/>
            <person name="Artiguenave F."/>
            <person name="Postlethwait J.H."/>
            <person name="Manak J.R."/>
            <person name="Thompson E.M."/>
            <person name="Jaillon O."/>
            <person name="Du Pasquier L."/>
            <person name="Boudinot P."/>
            <person name="Liberles D.A."/>
            <person name="Volff J.N."/>
            <person name="Philippe H."/>
            <person name="Lenhard B."/>
            <person name="Roest Crollius H."/>
            <person name="Wincker P."/>
            <person name="Chourrout D."/>
        </authorList>
    </citation>
    <scope>NUCLEOTIDE SEQUENCE [LARGE SCALE GENOMIC DNA]</scope>
</reference>
<name>E4X8U7_OIKDI</name>
<proteinExistence type="predicted"/>
<accession>E4X8U7</accession>
<dbReference type="Proteomes" id="UP000001307">
    <property type="component" value="Unassembled WGS sequence"/>
</dbReference>
<gene>
    <name evidence="1" type="ORF">GSOID_T00004580001</name>
</gene>
<protein>
    <submittedName>
        <fullName evidence="1">Uncharacterized protein</fullName>
    </submittedName>
</protein>
<sequence>MRRKNTVQPNSSLNFILYDMKASIKTSTHFRNYSIQIITFWSIFKFYQPCAVWRVLMNFEGMF</sequence>